<evidence type="ECO:0000256" key="23">
    <source>
        <dbReference type="ARBA" id="ARBA00022723"/>
    </source>
</evidence>
<keyword evidence="39" id="KW-0456">Lyase</keyword>
<dbReference type="InterPro" id="IPR027995">
    <property type="entry name" value="Galactosyl_T_N"/>
</dbReference>
<evidence type="ECO:0000256" key="45">
    <source>
        <dbReference type="ARBA" id="ARBA00078396"/>
    </source>
</evidence>
<evidence type="ECO:0000256" key="16">
    <source>
        <dbReference type="ARBA" id="ARBA00022585"/>
    </source>
</evidence>
<feature type="binding site" evidence="48">
    <location>
        <position position="751"/>
    </location>
    <ligand>
        <name>substrate</name>
    </ligand>
</feature>
<dbReference type="GO" id="GO:0006665">
    <property type="term" value="P:sphingolipid metabolic process"/>
    <property type="evidence" value="ECO:0007669"/>
    <property type="project" value="UniProtKB-KW"/>
</dbReference>
<feature type="binding site" description="axial binding residue" evidence="47">
    <location>
        <position position="1086"/>
    </location>
    <ligand>
        <name>heme</name>
        <dbReference type="ChEBI" id="CHEBI:30413"/>
    </ligand>
    <ligandPart>
        <name>Fe</name>
        <dbReference type="ChEBI" id="CHEBI:18248"/>
    </ligandPart>
</feature>
<dbReference type="InterPro" id="IPR036396">
    <property type="entry name" value="Cyt_P450_sf"/>
</dbReference>
<dbReference type="EMBL" id="VBQZ03000034">
    <property type="protein sequence ID" value="MXQ86628.1"/>
    <property type="molecule type" value="Genomic_DNA"/>
</dbReference>
<keyword evidence="36" id="KW-0325">Glycoprotein</keyword>
<dbReference type="InterPro" id="IPR029044">
    <property type="entry name" value="Nucleotide-diphossugar_trans"/>
</dbReference>
<dbReference type="InterPro" id="IPR024204">
    <property type="entry name" value="Cyt_P450_CYP7A1-type"/>
</dbReference>
<evidence type="ECO:0000256" key="29">
    <source>
        <dbReference type="ARBA" id="ARBA00022968"/>
    </source>
</evidence>
<dbReference type="GO" id="GO:0004497">
    <property type="term" value="F:monooxygenase activity"/>
    <property type="evidence" value="ECO:0007669"/>
    <property type="project" value="InterPro"/>
</dbReference>
<dbReference type="GO" id="GO:0106256">
    <property type="term" value="F:hydroperoxy icosatetraenoate dehydratase activity"/>
    <property type="evidence" value="ECO:0007669"/>
    <property type="project" value="UniProtKB-EC"/>
</dbReference>
<keyword evidence="24" id="KW-0255">Endonuclease</keyword>
<evidence type="ECO:0000256" key="25">
    <source>
        <dbReference type="ARBA" id="ARBA00022801"/>
    </source>
</evidence>
<dbReference type="GO" id="GO:0008489">
    <property type="term" value="F:UDP-galactose:glucosylceramide beta-1,4-galactosyltransferase activity"/>
    <property type="evidence" value="ECO:0007669"/>
    <property type="project" value="UniProtKB-EC"/>
</dbReference>
<dbReference type="InterPro" id="IPR043502">
    <property type="entry name" value="DNA/RNA_pol_sf"/>
</dbReference>
<evidence type="ECO:0000256" key="22">
    <source>
        <dbReference type="ARBA" id="ARBA00022722"/>
    </source>
</evidence>
<dbReference type="GO" id="GO:0032580">
    <property type="term" value="C:Golgi cisterna membrane"/>
    <property type="evidence" value="ECO:0007669"/>
    <property type="project" value="UniProtKB-SubCell"/>
</dbReference>
<name>A0A6B0R8T7_9CETA</name>
<comment type="pathway">
    <text evidence="8">Sphingolipid metabolism.</text>
</comment>
<dbReference type="GO" id="GO:0003964">
    <property type="term" value="F:RNA-directed DNA polymerase activity"/>
    <property type="evidence" value="ECO:0007669"/>
    <property type="project" value="UniProtKB-EC"/>
</dbReference>
<evidence type="ECO:0000256" key="38">
    <source>
        <dbReference type="ARBA" id="ARBA00023235"/>
    </source>
</evidence>
<evidence type="ECO:0000256" key="3">
    <source>
        <dbReference type="ARBA" id="ARBA00001936"/>
    </source>
</evidence>
<dbReference type="GO" id="GO:0005506">
    <property type="term" value="F:iron ion binding"/>
    <property type="evidence" value="ECO:0007669"/>
    <property type="project" value="InterPro"/>
</dbReference>
<keyword evidence="37" id="KW-0464">Manganese</keyword>
<keyword evidence="34" id="KW-1015">Disulfide bond</keyword>
<evidence type="ECO:0000256" key="18">
    <source>
        <dbReference type="ARBA" id="ARBA00022676"/>
    </source>
</evidence>
<feature type="domain" description="Murine leukemia virus integrase C-terminal" evidence="51">
    <location>
        <begin position="593"/>
        <end position="639"/>
    </location>
</feature>
<evidence type="ECO:0000256" key="40">
    <source>
        <dbReference type="ARBA" id="ARBA00031205"/>
    </source>
</evidence>
<dbReference type="PRINTS" id="PR00465">
    <property type="entry name" value="EP450IV"/>
</dbReference>
<organism evidence="52 53">
    <name type="scientific">Bos mutus</name>
    <name type="common">wild yak</name>
    <dbReference type="NCBI Taxonomy" id="72004"/>
    <lineage>
        <taxon>Eukaryota</taxon>
        <taxon>Metazoa</taxon>
        <taxon>Chordata</taxon>
        <taxon>Craniata</taxon>
        <taxon>Vertebrata</taxon>
        <taxon>Euteleostomi</taxon>
        <taxon>Mammalia</taxon>
        <taxon>Eutheria</taxon>
        <taxon>Laurasiatheria</taxon>
        <taxon>Artiodactyla</taxon>
        <taxon>Ruminantia</taxon>
        <taxon>Pecora</taxon>
        <taxon>Bovidae</taxon>
        <taxon>Bovinae</taxon>
        <taxon>Bos</taxon>
    </lineage>
</organism>
<dbReference type="Pfam" id="PF00067">
    <property type="entry name" value="p450"/>
    <property type="match status" value="1"/>
</dbReference>
<reference evidence="52" key="1">
    <citation type="submission" date="2019-10" db="EMBL/GenBank/DDBJ databases">
        <title>The sequence and de novo assembly of the wild yak genome.</title>
        <authorList>
            <person name="Liu Y."/>
        </authorList>
    </citation>
    <scope>NUCLEOTIDE SEQUENCE [LARGE SCALE GENOMIC DNA]</scope>
    <source>
        <strain evidence="52">WY2019</strain>
    </source>
</reference>
<dbReference type="EC" id="4.2.1.152" evidence="12"/>
<evidence type="ECO:0000256" key="46">
    <source>
        <dbReference type="ARBA" id="ARBA00083409"/>
    </source>
</evidence>
<comment type="similarity">
    <text evidence="10">Belongs to the cytochrome P450 family.</text>
</comment>
<evidence type="ECO:0000256" key="31">
    <source>
        <dbReference type="ARBA" id="ARBA00023004"/>
    </source>
</evidence>
<dbReference type="Gene3D" id="3.30.70.270">
    <property type="match status" value="1"/>
</dbReference>
<keyword evidence="25" id="KW-0378">Hydrolase</keyword>
<protein>
    <recommendedName>
        <fullName evidence="13">Prostacyclin synthase</fullName>
        <ecNumber evidence="44">2.4.1.274</ecNumber>
        <ecNumber evidence="12">4.2.1.152</ecNumber>
        <ecNumber evidence="11">5.3.99.4</ecNumber>
    </recommendedName>
    <alternativeName>
        <fullName evidence="45">Glucosylceramide beta-1,4-galactosyltransferase</fullName>
    </alternativeName>
    <alternativeName>
        <fullName evidence="41">Hydroperoxy icosatetraenoate dehydratase</fullName>
    </alternativeName>
    <alternativeName>
        <fullName evidence="46">Lactosylceramide synthase</fullName>
    </alternativeName>
    <alternativeName>
        <fullName evidence="40">Prostaglandin I2 synthase</fullName>
    </alternativeName>
</protein>
<evidence type="ECO:0000256" key="48">
    <source>
        <dbReference type="PIRSR" id="PIRSR000047-2"/>
    </source>
</evidence>
<evidence type="ECO:0000256" key="12">
    <source>
        <dbReference type="ARBA" id="ARBA00013084"/>
    </source>
</evidence>
<dbReference type="GO" id="GO:0016705">
    <property type="term" value="F:oxidoreductase activity, acting on paired donors, with incorporation or reduction of molecular oxygen"/>
    <property type="evidence" value="ECO:0007669"/>
    <property type="project" value="InterPro"/>
</dbReference>
<keyword evidence="35" id="KW-0275">Fatty acid biosynthesis</keyword>
<evidence type="ECO:0000256" key="24">
    <source>
        <dbReference type="ARBA" id="ARBA00022759"/>
    </source>
</evidence>
<keyword evidence="33" id="KW-0472">Membrane</keyword>
<evidence type="ECO:0000256" key="4">
    <source>
        <dbReference type="ARBA" id="ARBA00001971"/>
    </source>
</evidence>
<evidence type="ECO:0000256" key="14">
    <source>
        <dbReference type="ARBA" id="ARBA00022501"/>
    </source>
</evidence>
<comment type="cofactor">
    <cofactor evidence="4 47">
        <name>heme</name>
        <dbReference type="ChEBI" id="CHEBI:30413"/>
    </cofactor>
</comment>
<dbReference type="InterPro" id="IPR043128">
    <property type="entry name" value="Rev_trsase/Diguanyl_cyclase"/>
</dbReference>
<dbReference type="FunFam" id="1.10.630.10:FF:000025">
    <property type="entry name" value="Prostaglandin I2 (prostacyclin) synthase"/>
    <property type="match status" value="1"/>
</dbReference>
<evidence type="ECO:0000256" key="11">
    <source>
        <dbReference type="ARBA" id="ARBA00012204"/>
    </source>
</evidence>
<dbReference type="GO" id="GO:0005789">
    <property type="term" value="C:endoplasmic reticulum membrane"/>
    <property type="evidence" value="ECO:0007669"/>
    <property type="project" value="UniProtKB-SubCell"/>
</dbReference>
<evidence type="ECO:0000256" key="5">
    <source>
        <dbReference type="ARBA" id="ARBA00004389"/>
    </source>
</evidence>
<keyword evidence="17 47" id="KW-0349">Heme</keyword>
<evidence type="ECO:0000256" key="41">
    <source>
        <dbReference type="ARBA" id="ARBA00033404"/>
    </source>
</evidence>
<dbReference type="CDD" id="cd00899">
    <property type="entry name" value="b4GalT"/>
    <property type="match status" value="1"/>
</dbReference>
<keyword evidence="23 47" id="KW-0479">Metal-binding</keyword>
<comment type="similarity">
    <text evidence="9">Belongs to the glycosyltransferase 7 family.</text>
</comment>
<evidence type="ECO:0000313" key="53">
    <source>
        <dbReference type="Proteomes" id="UP000322234"/>
    </source>
</evidence>
<dbReference type="InterPro" id="IPR027791">
    <property type="entry name" value="Galactosyl_T_C"/>
</dbReference>
<keyword evidence="30" id="KW-1133">Transmembrane helix</keyword>
<proteinExistence type="inferred from homology"/>
<keyword evidence="31 47" id="KW-0408">Iron</keyword>
<evidence type="ECO:0000256" key="1">
    <source>
        <dbReference type="ARBA" id="ARBA00000463"/>
    </source>
</evidence>
<dbReference type="GO" id="GO:0008116">
    <property type="term" value="F:prostaglandin-I synthase activity"/>
    <property type="evidence" value="ECO:0007669"/>
    <property type="project" value="UniProtKB-EC"/>
</dbReference>
<evidence type="ECO:0000256" key="17">
    <source>
        <dbReference type="ARBA" id="ARBA00022617"/>
    </source>
</evidence>
<evidence type="ECO:0000256" key="39">
    <source>
        <dbReference type="ARBA" id="ARBA00023239"/>
    </source>
</evidence>
<dbReference type="GO" id="GO:0004523">
    <property type="term" value="F:RNA-DNA hybrid ribonuclease activity"/>
    <property type="evidence" value="ECO:0007669"/>
    <property type="project" value="UniProtKB-EC"/>
</dbReference>
<dbReference type="Proteomes" id="UP000322234">
    <property type="component" value="Unassembled WGS sequence"/>
</dbReference>
<sequence length="1145" mass="130581">MATQSLTFESPATAVPVVVKGRLAEDTLRNSSVDPLGEIIWVEEGARIVDSALVTDGSGPIRLYLAHCRHGPHTLRQVWTPGLKSRAAQDMNTYLFMMQAQGILIRDNMRTIGAQVYEQVVRSAYAKRNSSVNDSDYPLDLNHSESFLQTTTFLPEDFTYFANHTCPERLPSMKGPIDINMSEIGMDAIHELFSKDPTIKLGGHWKPSDCVPRWKVAILVPFRNRHEHLPVLLRHLIPMLQRQRLRFAFYVVEQVGTQPFNRAMLFNVGFQEAMKDLDWDCLIFHDVDHIPESDRNYYGCGQMPRHFATKLDKYMYLLPYTEFFGGVSGLTVEQFRKINGFPNAFWGWGGEDDDLWNRVQNAGYSVSRPEGDTGKYKSIPHHHRGEVQFLGRYALLRKSKERQAVDGLNNLNYFANVTYDALYKNITVNLTPELAQSTKAERTLKVKGETVLDHVVFWFGRADRQVKTRRSPFSLWDLADLKDVFCIRLRPASQPIFAFEWEDPVGGTKQQLTWTPPQGFKNSPTIFGEALASDLDSFHPEKYRCWLLQYVDDQLLAAETKKKCWEGTKALLQLLMEAGYRVSKKKAQICKEEVWVKDWKHDSLAPHWKGPYTVVLTTPTAVKVAGVTPWILHMRVKRAYHADPEDAKGTIQKDPTDLRETKIILKKKKRRPGEPPLDLGSIPWLGHALEFGKDAAGFLTRMKEKHGDIFTVLVGGRHVTVLLDPHSYDAVVWEPRSRLDFHAYAVFLMERIFDVQLPHYNPGDEKSKMKPTLLHKELQALTDAMYTNLRTVLLGDTVEAGSGWHEMGLLEFSYGFLLRAGYLTQYGVEAPPHTQESQAQDRVHSADVFHTFRQLDLLLPKLARGSLSAGDKDRVGKVKGRLWKLLSPTRLASRAHRSRWLESYLLHLEEMGVSEEMQARALVLQLWATQGNMGPAAFWLLLFLLKNPEALAAVRGELETVLLGAEQPISQMTTLPQKVLDSMPVLDSVLSESLRLTAAPFITREVVADLALPMADGREFSLRRGDRLLLFPFLSPQKDPEIYTDPEVFKYNRFLNPDGSEKKDFYKDGKRLKNYSLPWGAGHNQCLGKGYAVNSIKQFVFLVLTQFDLELITPDVDIPEFDLSRYGFGLMQPEHDVPVRYRIRP</sequence>
<comment type="function">
    <text evidence="42">Catalyzes the biosynthesis and metabolism of eicosanoids. Catalyzes the isomerization of prostaglandin H2 to prostacyclin (= prostaglandin I2), a potent mediator of vasodilation and inhibitor of platelet aggregation. Additionally, displays dehydratase activity, toward hydroperoxyeicosatetraenoates (HPETEs), especially toward (15S)-hydroperoxy-(5Z,8Z,11Z,13E)-eicosatetraenoate (15(S)-HPETE).</text>
</comment>
<evidence type="ECO:0000256" key="21">
    <source>
        <dbReference type="ARBA" id="ARBA00022695"/>
    </source>
</evidence>
<dbReference type="PANTHER" id="PTHR24306:SF4">
    <property type="entry name" value="PROSTACYCLIN SYNTHASE"/>
    <property type="match status" value="1"/>
</dbReference>
<dbReference type="SUPFAM" id="SSF56672">
    <property type="entry name" value="DNA/RNA polymerases"/>
    <property type="match status" value="1"/>
</dbReference>
<evidence type="ECO:0000256" key="33">
    <source>
        <dbReference type="ARBA" id="ARBA00023136"/>
    </source>
</evidence>
<dbReference type="SUPFAM" id="SSF53448">
    <property type="entry name" value="Nucleotide-diphospho-sugar transferases"/>
    <property type="match status" value="1"/>
</dbReference>
<keyword evidence="22" id="KW-0540">Nuclease</keyword>
<dbReference type="InterPro" id="IPR002403">
    <property type="entry name" value="Cyt_P450_E_grp-IV"/>
</dbReference>
<dbReference type="PIRSF" id="PIRSF000047">
    <property type="entry name" value="Cytochrome_CYPVIIA1"/>
    <property type="match status" value="1"/>
</dbReference>
<keyword evidence="16" id="KW-0643">Prostaglandin biosynthesis</keyword>
<evidence type="ECO:0000256" key="36">
    <source>
        <dbReference type="ARBA" id="ARBA00023180"/>
    </source>
</evidence>
<evidence type="ECO:0000256" key="28">
    <source>
        <dbReference type="ARBA" id="ARBA00022919"/>
    </source>
</evidence>
<evidence type="ECO:0000256" key="20">
    <source>
        <dbReference type="ARBA" id="ARBA00022692"/>
    </source>
</evidence>
<dbReference type="InterPro" id="IPR040643">
    <property type="entry name" value="MLVIN_C"/>
</dbReference>
<keyword evidence="21" id="KW-0548">Nucleotidyltransferase</keyword>
<keyword evidence="18" id="KW-0328">Glycosyltransferase</keyword>
<evidence type="ECO:0000256" key="27">
    <source>
        <dbReference type="ARBA" id="ARBA00022832"/>
    </source>
</evidence>
<dbReference type="EC" id="2.4.1.274" evidence="44"/>
<evidence type="ECO:0000256" key="44">
    <source>
        <dbReference type="ARBA" id="ARBA00066772"/>
    </source>
</evidence>
<dbReference type="PIRSF" id="PIRSF500628">
    <property type="entry name" value="PTGIS"/>
    <property type="match status" value="1"/>
</dbReference>
<evidence type="ECO:0000259" key="51">
    <source>
        <dbReference type="Pfam" id="PF18697"/>
    </source>
</evidence>
<dbReference type="InterPro" id="IPR027286">
    <property type="entry name" value="PTGIS"/>
</dbReference>
<keyword evidence="19" id="KW-0808">Transferase</keyword>
<evidence type="ECO:0000256" key="42">
    <source>
        <dbReference type="ARBA" id="ARBA00045141"/>
    </source>
</evidence>
<evidence type="ECO:0000256" key="26">
    <source>
        <dbReference type="ARBA" id="ARBA00022824"/>
    </source>
</evidence>
<dbReference type="CDD" id="cd20634">
    <property type="entry name" value="PGIS_CYP8A1"/>
    <property type="match status" value="1"/>
</dbReference>
<keyword evidence="32" id="KW-0443">Lipid metabolism</keyword>
<comment type="subcellular location">
    <subcellularLocation>
        <location evidence="5">Endoplasmic reticulum membrane</location>
        <topology evidence="5">Single-pass membrane protein</topology>
    </subcellularLocation>
    <subcellularLocation>
        <location evidence="6">Golgi apparatus</location>
        <location evidence="6">Golgi stack membrane</location>
        <topology evidence="6">Single-pass type II membrane protein</topology>
    </subcellularLocation>
</comment>
<dbReference type="GO" id="GO:0001516">
    <property type="term" value="P:prostaglandin biosynthetic process"/>
    <property type="evidence" value="ECO:0007669"/>
    <property type="project" value="UniProtKB-KW"/>
</dbReference>
<feature type="binding site" evidence="48">
    <location>
        <position position="757"/>
    </location>
    <ligand>
        <name>substrate</name>
    </ligand>
</feature>
<evidence type="ECO:0000256" key="35">
    <source>
        <dbReference type="ARBA" id="ARBA00023160"/>
    </source>
</evidence>
<comment type="pathway">
    <text evidence="7">Protein modification; protein glycosylation.</text>
</comment>
<evidence type="ECO:0000256" key="6">
    <source>
        <dbReference type="ARBA" id="ARBA00004447"/>
    </source>
</evidence>
<feature type="binding site" evidence="48">
    <location>
        <position position="1027"/>
    </location>
    <ligand>
        <name>substrate</name>
    </ligand>
</feature>
<evidence type="ECO:0000256" key="8">
    <source>
        <dbReference type="ARBA" id="ARBA00004991"/>
    </source>
</evidence>
<comment type="catalytic activity">
    <reaction evidence="43">
        <text>a beta-D-glucosyl-(1&lt;-&gt;1')-N-acylsphing-4-enine + UDP-alpha-D-galactose = a beta-D-Gal-(1-&gt;4)-beta-D-Glc-(1&lt;-&gt;1)-Cer(d18:1(4E)) + UDP + H(+)</text>
        <dbReference type="Rhea" id="RHEA:31495"/>
        <dbReference type="ChEBI" id="CHEBI:15378"/>
        <dbReference type="ChEBI" id="CHEBI:17950"/>
        <dbReference type="ChEBI" id="CHEBI:22801"/>
        <dbReference type="ChEBI" id="CHEBI:58223"/>
        <dbReference type="ChEBI" id="CHEBI:66914"/>
        <dbReference type="EC" id="2.4.1.274"/>
    </reaction>
    <physiologicalReaction direction="left-to-right" evidence="43">
        <dbReference type="Rhea" id="RHEA:31496"/>
    </physiologicalReaction>
</comment>
<keyword evidence="26" id="KW-0256">Endoplasmic reticulum</keyword>
<keyword evidence="27" id="KW-0276">Fatty acid metabolism</keyword>
<accession>A0A6B0R8T7</accession>
<evidence type="ECO:0000259" key="50">
    <source>
        <dbReference type="Pfam" id="PF13733"/>
    </source>
</evidence>
<dbReference type="AlphaFoldDB" id="A0A6B0R8T7"/>
<evidence type="ECO:0000313" key="52">
    <source>
        <dbReference type="EMBL" id="MXQ86628.1"/>
    </source>
</evidence>
<evidence type="ECO:0000256" key="30">
    <source>
        <dbReference type="ARBA" id="ARBA00022989"/>
    </source>
</evidence>
<keyword evidence="29" id="KW-0735">Signal-anchor</keyword>
<dbReference type="GO" id="GO:0020037">
    <property type="term" value="F:heme binding"/>
    <property type="evidence" value="ECO:0007669"/>
    <property type="project" value="InterPro"/>
</dbReference>
<evidence type="ECO:0000256" key="15">
    <source>
        <dbReference type="ARBA" id="ARBA00022516"/>
    </source>
</evidence>
<dbReference type="InterPro" id="IPR001128">
    <property type="entry name" value="Cyt_P450"/>
</dbReference>
<feature type="binding site" evidence="48">
    <location>
        <position position="932"/>
    </location>
    <ligand>
        <name>substrate</name>
    </ligand>
</feature>
<feature type="domain" description="Galactosyltransferase C-terminal" evidence="49">
    <location>
        <begin position="305"/>
        <end position="382"/>
    </location>
</feature>
<dbReference type="Gene3D" id="3.10.10.10">
    <property type="entry name" value="HIV Type 1 Reverse Transcriptase, subunit A, domain 1"/>
    <property type="match status" value="1"/>
</dbReference>
<evidence type="ECO:0000256" key="37">
    <source>
        <dbReference type="ARBA" id="ARBA00023211"/>
    </source>
</evidence>
<evidence type="ECO:0000256" key="19">
    <source>
        <dbReference type="ARBA" id="ARBA00022679"/>
    </source>
</evidence>
<evidence type="ECO:0000256" key="32">
    <source>
        <dbReference type="ARBA" id="ARBA00023098"/>
    </source>
</evidence>
<evidence type="ECO:0000256" key="9">
    <source>
        <dbReference type="ARBA" id="ARBA00005735"/>
    </source>
</evidence>
<feature type="domain" description="Galactosyltransferase N-terminal" evidence="50">
    <location>
        <begin position="166"/>
        <end position="300"/>
    </location>
</feature>
<evidence type="ECO:0000256" key="7">
    <source>
        <dbReference type="ARBA" id="ARBA00004922"/>
    </source>
</evidence>
<gene>
    <name evidence="52" type="ORF">E5288_WYG012936</name>
</gene>
<evidence type="ECO:0000256" key="34">
    <source>
        <dbReference type="ARBA" id="ARBA00023157"/>
    </source>
</evidence>
<keyword evidence="38" id="KW-0413">Isomerase</keyword>
<keyword evidence="15" id="KW-0444">Lipid biosynthesis</keyword>
<dbReference type="Pfam" id="PF18697">
    <property type="entry name" value="MLVIN_C"/>
    <property type="match status" value="1"/>
</dbReference>
<keyword evidence="28" id="KW-0746">Sphingolipid metabolism</keyword>
<keyword evidence="14" id="KW-0644">Prostaglandin metabolism</keyword>
<dbReference type="SUPFAM" id="SSF48264">
    <property type="entry name" value="Cytochrome P450"/>
    <property type="match status" value="1"/>
</dbReference>
<evidence type="ECO:0000256" key="10">
    <source>
        <dbReference type="ARBA" id="ARBA00010617"/>
    </source>
</evidence>
<evidence type="ECO:0000259" key="49">
    <source>
        <dbReference type="Pfam" id="PF02709"/>
    </source>
</evidence>
<evidence type="ECO:0000256" key="47">
    <source>
        <dbReference type="PIRSR" id="PIRSR000047-1"/>
    </source>
</evidence>
<dbReference type="Gene3D" id="3.90.550.10">
    <property type="entry name" value="Spore Coat Polysaccharide Biosynthesis Protein SpsA, Chain A"/>
    <property type="match status" value="1"/>
</dbReference>
<comment type="caution">
    <text evidence="52">The sequence shown here is derived from an EMBL/GenBank/DDBJ whole genome shotgun (WGS) entry which is preliminary data.</text>
</comment>
<evidence type="ECO:0000256" key="2">
    <source>
        <dbReference type="ARBA" id="ARBA00001719"/>
    </source>
</evidence>
<dbReference type="PANTHER" id="PTHR24306">
    <property type="match status" value="1"/>
</dbReference>
<keyword evidence="53" id="KW-1185">Reference proteome</keyword>
<evidence type="ECO:0000256" key="13">
    <source>
        <dbReference type="ARBA" id="ARBA00017409"/>
    </source>
</evidence>
<dbReference type="EC" id="5.3.99.4" evidence="11"/>
<dbReference type="Pfam" id="PF13733">
    <property type="entry name" value="Glyco_transf_7N"/>
    <property type="match status" value="1"/>
</dbReference>
<keyword evidence="20" id="KW-0812">Transmembrane</keyword>
<dbReference type="FunFam" id="3.90.550.10:FF:000037">
    <property type="entry name" value="Beta-1,4-galactosyltransferase 6"/>
    <property type="match status" value="1"/>
</dbReference>
<dbReference type="Pfam" id="PF02709">
    <property type="entry name" value="Glyco_transf_7C"/>
    <property type="match status" value="1"/>
</dbReference>
<evidence type="ECO:0000256" key="43">
    <source>
        <dbReference type="ARBA" id="ARBA00052889"/>
    </source>
</evidence>
<comment type="catalytic activity">
    <reaction evidence="1">
        <text>prostaglandin H2 = prostaglandin I2</text>
        <dbReference type="Rhea" id="RHEA:23580"/>
        <dbReference type="ChEBI" id="CHEBI:57403"/>
        <dbReference type="ChEBI" id="CHEBI:57405"/>
        <dbReference type="EC" id="5.3.99.4"/>
    </reaction>
    <physiologicalReaction direction="left-to-right" evidence="1">
        <dbReference type="Rhea" id="RHEA:23581"/>
    </physiologicalReaction>
</comment>
<comment type="catalytic activity">
    <reaction evidence="2">
        <text>a hydroperoxyeicosatetraenoate = an oxoeicosatetraenoate + H2O</text>
        <dbReference type="Rhea" id="RHEA:55556"/>
        <dbReference type="ChEBI" id="CHEBI:15377"/>
        <dbReference type="ChEBI" id="CHEBI:59720"/>
        <dbReference type="ChEBI" id="CHEBI:131859"/>
        <dbReference type="EC" id="4.2.1.152"/>
    </reaction>
    <physiologicalReaction direction="left-to-right" evidence="2">
        <dbReference type="Rhea" id="RHEA:55557"/>
    </physiologicalReaction>
</comment>
<dbReference type="Gene3D" id="1.10.630.10">
    <property type="entry name" value="Cytochrome P450"/>
    <property type="match status" value="1"/>
</dbReference>
<comment type="cofactor">
    <cofactor evidence="3">
        <name>Mn(2+)</name>
        <dbReference type="ChEBI" id="CHEBI:29035"/>
    </cofactor>
</comment>